<gene>
    <name evidence="2" type="ORF">Vbra_1754</name>
</gene>
<feature type="region of interest" description="Disordered" evidence="1">
    <location>
        <begin position="36"/>
        <end position="66"/>
    </location>
</feature>
<feature type="compositionally biased region" description="Polar residues" evidence="1">
    <location>
        <begin position="54"/>
        <end position="63"/>
    </location>
</feature>
<evidence type="ECO:0000313" key="2">
    <source>
        <dbReference type="EMBL" id="CEM19515.1"/>
    </source>
</evidence>
<organism evidence="2 3">
    <name type="scientific">Vitrella brassicaformis (strain CCMP3155)</name>
    <dbReference type="NCBI Taxonomy" id="1169540"/>
    <lineage>
        <taxon>Eukaryota</taxon>
        <taxon>Sar</taxon>
        <taxon>Alveolata</taxon>
        <taxon>Colpodellida</taxon>
        <taxon>Vitrellaceae</taxon>
        <taxon>Vitrella</taxon>
    </lineage>
</organism>
<dbReference type="InParanoid" id="A0A0G4FWD0"/>
<proteinExistence type="predicted"/>
<dbReference type="VEuPathDB" id="CryptoDB:Vbra_1754"/>
<dbReference type="EMBL" id="CDMY01000514">
    <property type="protein sequence ID" value="CEM19515.1"/>
    <property type="molecule type" value="Genomic_DNA"/>
</dbReference>
<keyword evidence="3" id="KW-1185">Reference proteome</keyword>
<dbReference type="PhylomeDB" id="A0A0G4FWD0"/>
<name>A0A0G4FWD0_VITBC</name>
<evidence type="ECO:0000256" key="1">
    <source>
        <dbReference type="SAM" id="MobiDB-lite"/>
    </source>
</evidence>
<protein>
    <submittedName>
        <fullName evidence="2">Uncharacterized protein</fullName>
    </submittedName>
</protein>
<evidence type="ECO:0000313" key="3">
    <source>
        <dbReference type="Proteomes" id="UP000041254"/>
    </source>
</evidence>
<dbReference type="OrthoDB" id="426852at2759"/>
<dbReference type="Proteomes" id="UP000041254">
    <property type="component" value="Unassembled WGS sequence"/>
</dbReference>
<dbReference type="AlphaFoldDB" id="A0A0G4FWD0"/>
<accession>A0A0G4FWD0</accession>
<sequence length="668" mass="73948">MSQEEANEPHDTVAGPARRFSDFPITASHLISLDKLTSSANQRDSPHVPRLVSESPSVPTTLSRPEPEEYVGLDRLLGVVDDYILPLFASYDTSDFRVGPVALTRFMRGGKTRALKELGNELQRREKPVLFIAFTGQTRLNEHEAQLHKRGELTLLDSIVLRMTWACATEETVASLAEQIGKDPGDISFEDWIDHVSLDPLLLDRWLTGPLILLFDKLDQLVTKETLPALTVEGSEARAVAEFILSCLGAKDRYFIFSSHDATVGKSIRDYWVDQRGSRDVYKLELPRIEEPTEALAISPSASTGEICWTGRAPALLFELYRRSETSSNKEDVLKHFTSSKSVDTSTAPAVIRSALKGDPSAAYFESLGAMTSALDVYGEGCVWPPCYLGKACSLVGEAMSLPKNDQLVTKFGGPFINSIGMVDRFLRRLLEPRGSGKWWEGVVKAAVLLRLLDSHTTAMDGSESPTSLLTGMPAALLPPPVTSYRGCPFAGIVRLPVREARDLPQLIEWFNRYGVRKNMNEGFVSYLVDPENPQFQGWDFFVFVTDNGELRQIWGYQSKEDDQGPEGRKPTIERALEALGNEGLLNGLNIHTVWLQGDAPISFATPTAAAKQAARQDKTDNINGTPLYYPSQSSLRVFVGFSLAETCPFSFLTERKYERGKGGDGVR</sequence>
<reference evidence="2 3" key="1">
    <citation type="submission" date="2014-11" db="EMBL/GenBank/DDBJ databases">
        <authorList>
            <person name="Zhu J."/>
            <person name="Qi W."/>
            <person name="Song R."/>
        </authorList>
    </citation>
    <scope>NUCLEOTIDE SEQUENCE [LARGE SCALE GENOMIC DNA]</scope>
</reference>